<gene>
    <name evidence="3" type="ORF">MTR64_07265</name>
</gene>
<reference evidence="3" key="1">
    <citation type="submission" date="2022-03" db="EMBL/GenBank/DDBJ databases">
        <title>Identification of a novel bacterium isolated from mangrove sediments.</title>
        <authorList>
            <person name="Pan X."/>
        </authorList>
    </citation>
    <scope>NUCLEOTIDE SEQUENCE</scope>
    <source>
        <strain evidence="3">B2580</strain>
    </source>
</reference>
<sequence length="248" mass="27420">MAAASVELPEATEEPSAEPSEMPTETGRTVDASNDLYEFAFSYPDAAGAIPRLKDLFDTRIYQEREKLASSSSDDQKAAKKEGFPFHQHSYGAKWQVVTDLPGWLSLSAELYSFSGGAHGMSNFDSLLWDRRAEAVRKPRDLFTSTDSLRNAIREPFCDALDKERETRRGEPVQRDSGQIFTECIDPVAQTLIVGSSNGQTFDRIGILVAPYEAGPYAEGTYEVTLPVTGKIMATLKPQYRNSFSVGQ</sequence>
<feature type="region of interest" description="Disordered" evidence="1">
    <location>
        <begin position="1"/>
        <end position="29"/>
    </location>
</feature>
<protein>
    <submittedName>
        <fullName evidence="3">DUF3298 and DUF4163 domain-containing protein</fullName>
    </submittedName>
</protein>
<dbReference type="InterPro" id="IPR025303">
    <property type="entry name" value="PdaC"/>
</dbReference>
<dbReference type="Gene3D" id="3.30.565.40">
    <property type="entry name" value="Fervidobacterium nodosum Rt17-B1 like"/>
    <property type="match status" value="1"/>
</dbReference>
<comment type="caution">
    <text evidence="3">The sequence shown here is derived from an EMBL/GenBank/DDBJ whole genome shotgun (WGS) entry which is preliminary data.</text>
</comment>
<dbReference type="RefSeq" id="WP_243992308.1">
    <property type="nucleotide sequence ID" value="NZ_JALHLE010000007.1"/>
</dbReference>
<evidence type="ECO:0000256" key="1">
    <source>
        <dbReference type="SAM" id="MobiDB-lite"/>
    </source>
</evidence>
<keyword evidence="4" id="KW-1185">Reference proteome</keyword>
<feature type="compositionally biased region" description="Low complexity" evidence="1">
    <location>
        <begin position="17"/>
        <end position="26"/>
    </location>
</feature>
<proteinExistence type="predicted"/>
<dbReference type="EMBL" id="JALHLE010000007">
    <property type="protein sequence ID" value="MCJ2178358.1"/>
    <property type="molecule type" value="Genomic_DNA"/>
</dbReference>
<evidence type="ECO:0000313" key="4">
    <source>
        <dbReference type="Proteomes" id="UP001162880"/>
    </source>
</evidence>
<accession>A0ABT0AZX2</accession>
<evidence type="ECO:0000313" key="3">
    <source>
        <dbReference type="EMBL" id="MCJ2178358.1"/>
    </source>
</evidence>
<evidence type="ECO:0000259" key="2">
    <source>
        <dbReference type="Pfam" id="PF13739"/>
    </source>
</evidence>
<organism evidence="3 4">
    <name type="scientific">Novosphingobium album</name>
    <name type="common">ex Hu et al. 2023</name>
    <dbReference type="NCBI Taxonomy" id="2930093"/>
    <lineage>
        <taxon>Bacteria</taxon>
        <taxon>Pseudomonadati</taxon>
        <taxon>Pseudomonadota</taxon>
        <taxon>Alphaproteobacteria</taxon>
        <taxon>Sphingomonadales</taxon>
        <taxon>Sphingomonadaceae</taxon>
        <taxon>Novosphingobium</taxon>
    </lineage>
</organism>
<dbReference type="Proteomes" id="UP001162880">
    <property type="component" value="Unassembled WGS sequence"/>
</dbReference>
<dbReference type="Pfam" id="PF13739">
    <property type="entry name" value="PdaC"/>
    <property type="match status" value="1"/>
</dbReference>
<feature type="domain" description="Deacetylase PdaC" evidence="2">
    <location>
        <begin position="33"/>
        <end position="122"/>
    </location>
</feature>
<name>A0ABT0AZX2_9SPHN</name>